<keyword evidence="2" id="KW-1133">Transmembrane helix</keyword>
<dbReference type="EMBL" id="SPRX01000026">
    <property type="protein sequence ID" value="TIC65149.1"/>
    <property type="molecule type" value="Genomic_DNA"/>
</dbReference>
<dbReference type="Proteomes" id="UP000310708">
    <property type="component" value="Unassembled WGS sequence"/>
</dbReference>
<dbReference type="AlphaFoldDB" id="A0A4T0LPC0"/>
<dbReference type="Pfam" id="PF00149">
    <property type="entry name" value="Metallophos"/>
    <property type="match status" value="1"/>
</dbReference>
<comment type="caution">
    <text evidence="5">The sequence shown here is derived from an EMBL/GenBank/DDBJ whole genome shotgun (WGS) entry which is preliminary data.</text>
</comment>
<dbReference type="PANTHER" id="PTHR42850:SF4">
    <property type="entry name" value="ZINC-DEPENDENT ENDOPOLYPHOSPHATASE"/>
    <property type="match status" value="1"/>
</dbReference>
<dbReference type="Gene3D" id="3.60.21.10">
    <property type="match status" value="1"/>
</dbReference>
<dbReference type="GO" id="GO:0005737">
    <property type="term" value="C:cytoplasm"/>
    <property type="evidence" value="ECO:0007669"/>
    <property type="project" value="TreeGrafter"/>
</dbReference>
<dbReference type="EMBL" id="SPRO01000019">
    <property type="protein sequence ID" value="TIC30419.1"/>
    <property type="molecule type" value="Genomic_DNA"/>
</dbReference>
<dbReference type="GO" id="GO:0006798">
    <property type="term" value="P:polyphosphate catabolic process"/>
    <property type="evidence" value="ECO:0007669"/>
    <property type="project" value="TreeGrafter"/>
</dbReference>
<protein>
    <submittedName>
        <fullName evidence="5">Metallo-dependent phosphatase</fullName>
    </submittedName>
</protein>
<feature type="compositionally biased region" description="Basic and acidic residues" evidence="1">
    <location>
        <begin position="353"/>
        <end position="382"/>
    </location>
</feature>
<proteinExistence type="predicted"/>
<feature type="compositionally biased region" description="Basic residues" evidence="1">
    <location>
        <begin position="334"/>
        <end position="352"/>
    </location>
</feature>
<dbReference type="Proteomes" id="UP000305647">
    <property type="component" value="Unassembled WGS sequence"/>
</dbReference>
<name>A0A4T0LPC0_9BASI</name>
<dbReference type="PANTHER" id="PTHR42850">
    <property type="entry name" value="METALLOPHOSPHOESTERASE"/>
    <property type="match status" value="1"/>
</dbReference>
<evidence type="ECO:0000256" key="2">
    <source>
        <dbReference type="SAM" id="Phobius"/>
    </source>
</evidence>
<reference evidence="6 7" key="1">
    <citation type="submission" date="2019-03" db="EMBL/GenBank/DDBJ databases">
        <title>Sequencing 25 genomes of Wallemia mellicola.</title>
        <authorList>
            <person name="Gostincar C."/>
        </authorList>
    </citation>
    <scope>NUCLEOTIDE SEQUENCE [LARGE SCALE GENOMIC DNA]</scope>
    <source>
        <strain evidence="5 7">EXF-757</strain>
        <strain evidence="4 6">EXF-8738</strain>
    </source>
</reference>
<evidence type="ECO:0000259" key="3">
    <source>
        <dbReference type="Pfam" id="PF00149"/>
    </source>
</evidence>
<dbReference type="SUPFAM" id="SSF56300">
    <property type="entry name" value="Metallo-dependent phosphatases"/>
    <property type="match status" value="1"/>
</dbReference>
<feature type="transmembrane region" description="Helical" evidence="2">
    <location>
        <begin position="20"/>
        <end position="40"/>
    </location>
</feature>
<dbReference type="InterPro" id="IPR004843">
    <property type="entry name" value="Calcineurin-like_PHP"/>
</dbReference>
<dbReference type="InterPro" id="IPR050126">
    <property type="entry name" value="Ap4A_hydrolase"/>
</dbReference>
<evidence type="ECO:0000313" key="7">
    <source>
        <dbReference type="Proteomes" id="UP000310708"/>
    </source>
</evidence>
<gene>
    <name evidence="5" type="ORF">E3Q01_02325</name>
    <name evidence="4" type="ORF">E3Q10_02130</name>
</gene>
<feature type="domain" description="Calcineurin-like phosphoesterase" evidence="3">
    <location>
        <begin position="65"/>
        <end position="155"/>
    </location>
</feature>
<evidence type="ECO:0000313" key="4">
    <source>
        <dbReference type="EMBL" id="TIC30419.1"/>
    </source>
</evidence>
<dbReference type="CDD" id="cd00144">
    <property type="entry name" value="MPP_PPP_family"/>
    <property type="match status" value="1"/>
</dbReference>
<feature type="region of interest" description="Disordered" evidence="1">
    <location>
        <begin position="330"/>
        <end position="398"/>
    </location>
</feature>
<dbReference type="GO" id="GO:0016791">
    <property type="term" value="F:phosphatase activity"/>
    <property type="evidence" value="ECO:0007669"/>
    <property type="project" value="TreeGrafter"/>
</dbReference>
<keyword evidence="2" id="KW-0472">Membrane</keyword>
<dbReference type="InterPro" id="IPR029052">
    <property type="entry name" value="Metallo-depent_PP-like"/>
</dbReference>
<keyword evidence="2" id="KW-0812">Transmembrane</keyword>
<evidence type="ECO:0000313" key="6">
    <source>
        <dbReference type="Proteomes" id="UP000305647"/>
    </source>
</evidence>
<dbReference type="GO" id="GO:0000298">
    <property type="term" value="F:endopolyphosphatase activity"/>
    <property type="evidence" value="ECO:0007669"/>
    <property type="project" value="TreeGrafter"/>
</dbReference>
<evidence type="ECO:0000313" key="5">
    <source>
        <dbReference type="EMBL" id="TIC65149.1"/>
    </source>
</evidence>
<accession>A0A4T0LPC0</accession>
<sequence>MEATESSSLLNNKKYKNYKVIILSFFLAAILWTFLVLHLIDSSNLSYNLSNYKLSSTYNHSKEGRIILVGDIHGMFKPFDHLLQELEFDEEFDTLISLGDIVNKGPESTPVIQKLSDINALAVRGNHDQKVIEWKAWFDQVESVKGGKEWLELGAPKNLKPKRALSLPKSWEWQGPHFQIAKELNDTTKEYLFNTPVLLHIPQHDLYAVHAGMLSHDPTKPKSAINPNHVNGDIDLWSIPQNTPDNMIEMRSIDPMGKPIKKPKGGVKWYEYWNKDMETCHGDKCIPHRIIYGHAAARGLDLNEYTYGLDTGCCQGRRLTAMVIHPESTIEAAHHHHHKKGRKGKGKKGDKKHKGDGNKGGDDDKKHKGDGNDEGNDKDGGKKKNSSKLKFERDVPISSATTGQIFSVGCI</sequence>
<organism evidence="5 7">
    <name type="scientific">Wallemia mellicola</name>
    <dbReference type="NCBI Taxonomy" id="1708541"/>
    <lineage>
        <taxon>Eukaryota</taxon>
        <taxon>Fungi</taxon>
        <taxon>Dikarya</taxon>
        <taxon>Basidiomycota</taxon>
        <taxon>Wallemiomycotina</taxon>
        <taxon>Wallemiomycetes</taxon>
        <taxon>Wallemiales</taxon>
        <taxon>Wallemiaceae</taxon>
        <taxon>Wallemia</taxon>
    </lineage>
</organism>
<evidence type="ECO:0000256" key="1">
    <source>
        <dbReference type="SAM" id="MobiDB-lite"/>
    </source>
</evidence>